<gene>
    <name evidence="1" type="ORF">CEP50_16530</name>
</gene>
<dbReference type="Gene3D" id="2.40.400.10">
    <property type="entry name" value="Acetoacetate decarboxylase-like"/>
    <property type="match status" value="1"/>
</dbReference>
<evidence type="ECO:0000313" key="2">
    <source>
        <dbReference type="Proteomes" id="UP000239352"/>
    </source>
</evidence>
<dbReference type="InParanoid" id="A0A2T0GSY7"/>
<keyword evidence="2" id="KW-1185">Reference proteome</keyword>
<dbReference type="AlphaFoldDB" id="A0A2T0GSY7"/>
<dbReference type="SUPFAM" id="SSF160104">
    <property type="entry name" value="Acetoacetate decarboxylase-like"/>
    <property type="match status" value="1"/>
</dbReference>
<accession>A0A2T0GSY7</accession>
<dbReference type="EMBL" id="PVSR01000038">
    <property type="protein sequence ID" value="PRW62210.1"/>
    <property type="molecule type" value="Genomic_DNA"/>
</dbReference>
<dbReference type="NCBIfam" id="NF002614">
    <property type="entry name" value="PRK02265.1"/>
    <property type="match status" value="1"/>
</dbReference>
<dbReference type="RefSeq" id="WP_106114855.1">
    <property type="nucleotide sequence ID" value="NZ_PVSR01000038.1"/>
</dbReference>
<dbReference type="Proteomes" id="UP000239352">
    <property type="component" value="Unassembled WGS sequence"/>
</dbReference>
<reference evidence="1 2" key="1">
    <citation type="submission" date="2018-03" db="EMBL/GenBank/DDBJ databases">
        <title>Actinopolyspora mortivallis from Sahara, screening for active biomolecules.</title>
        <authorList>
            <person name="Selama O."/>
            <person name="Wellington E.M.H."/>
            <person name="Hacene H."/>
        </authorList>
    </citation>
    <scope>NUCLEOTIDE SEQUENCE [LARGE SCALE GENOMIC DNA]</scope>
    <source>
        <strain evidence="1 2">M5A</strain>
    </source>
</reference>
<dbReference type="GO" id="GO:0016829">
    <property type="term" value="F:lyase activity"/>
    <property type="evidence" value="ECO:0007669"/>
    <property type="project" value="InterPro"/>
</dbReference>
<comment type="caution">
    <text evidence="1">The sequence shown here is derived from an EMBL/GenBank/DDBJ whole genome shotgun (WGS) entry which is preliminary data.</text>
</comment>
<dbReference type="STRING" id="1050202.GCA_000384035_01982"/>
<evidence type="ECO:0000313" key="1">
    <source>
        <dbReference type="EMBL" id="PRW62210.1"/>
    </source>
</evidence>
<name>A0A2T0GSY7_ACTMO</name>
<organism evidence="1 2">
    <name type="scientific">Actinopolyspora mortivallis</name>
    <dbReference type="NCBI Taxonomy" id="33906"/>
    <lineage>
        <taxon>Bacteria</taxon>
        <taxon>Bacillati</taxon>
        <taxon>Actinomycetota</taxon>
        <taxon>Actinomycetes</taxon>
        <taxon>Actinopolysporales</taxon>
        <taxon>Actinopolysporaceae</taxon>
        <taxon>Actinopolyspora</taxon>
    </lineage>
</organism>
<dbReference type="InterPro" id="IPR023375">
    <property type="entry name" value="ADC_dom_sf"/>
</dbReference>
<proteinExistence type="predicted"/>
<protein>
    <submittedName>
        <fullName evidence="1">Acetoacetate decarboxylase</fullName>
    </submittedName>
</protein>
<dbReference type="InterPro" id="IPR010451">
    <property type="entry name" value="Acetoacetate_decarboxylase"/>
</dbReference>
<sequence length="246" mass="27689">MRPEEVRQALTTPLTNPAFAASVPRFTDREYLNIVYRTDPEVLDRVVPEPLRVEEPLVRFEIMRMNEVTSFGPYTEAGQAIPVRFGDERGEYLHAMYLDNFPAIASGRELGAYPKVLATPELRTEHAALVGTLEYGSQRVATATMGYKHHPLDRERARQQITVPTYMLNIVPGGRQGPRVCELVRTEITDITVKQAWTAPARLQLFEHALAPLADLPVREIVSASHVLTDLTLGPVHPVHDYLDQQ</sequence>
<dbReference type="Pfam" id="PF06314">
    <property type="entry name" value="ADC"/>
    <property type="match status" value="1"/>
</dbReference>